<organism evidence="5 6">
    <name type="scientific">Clostridium tertium</name>
    <dbReference type="NCBI Taxonomy" id="1559"/>
    <lineage>
        <taxon>Bacteria</taxon>
        <taxon>Bacillati</taxon>
        <taxon>Bacillota</taxon>
        <taxon>Clostridia</taxon>
        <taxon>Eubacteriales</taxon>
        <taxon>Clostridiaceae</taxon>
        <taxon>Clostridium</taxon>
    </lineage>
</organism>
<dbReference type="CDD" id="cd14752">
    <property type="entry name" value="GH31_N"/>
    <property type="match status" value="1"/>
</dbReference>
<dbReference type="SUPFAM" id="SSF51445">
    <property type="entry name" value="(Trans)glycosidases"/>
    <property type="match status" value="1"/>
</dbReference>
<protein>
    <submittedName>
        <fullName evidence="5">Glycoside hydrolase family 31 protein</fullName>
    </submittedName>
</protein>
<dbReference type="CDD" id="cd06591">
    <property type="entry name" value="GH31_xylosidase_XylS"/>
    <property type="match status" value="1"/>
</dbReference>
<dbReference type="Pfam" id="PF21365">
    <property type="entry name" value="Glyco_hydro_31_3rd"/>
    <property type="match status" value="1"/>
</dbReference>
<sequence length="680" mass="78934">MFYTIGNKLFRKYDNEILCIEPWGKNSFRVRSTPYGSIPQYENALTEEIKNNEADIKIFEELNEAEIINGNIKAYVTNRNRIVFKNGKDEVLLEEYIRERAVANDMGNEDVSVKSITGFSCTLKLRAREFTPSLNGDYKLTQRFESAPNEKIFGMGQYQQSFLDLKYCKLELAHRNSQLTVPFYISNKNYGFLWNNPGIGEVNFAKNITEWTMKSTDYLDYWITSEDTPKKIIENYTSVVGRAPEMPENLLGLWQSKMRYQTQEEVLEVAKKYKALGITPSVLVIDFFHWTEQGHYDFDERYWPDPQKMVDELKEMGIETMISVWPTISQNAKNYNEAIEKGLLVKVNRGVRITMQQLSNTVFIDPTNPETRDYVWERLKKNYYDNGISMFWLDVAEPGYALYDFDNYRYHLGTDLKVGNLYPNEFSKIVYDGLAKENKTPVTLIRGCWAGSQKYGTLVWSGDIDSSFGAFRNQVNTGLNMSIAGNPWWTTDIGGFHGGNINNPEFRELMIRWFQYATFSPILRMHGDRQPHKKALGTDGGGQCESGADNEIWSYGEEAQKIFVKYIKIREKLKGYISQLFNETHNSGEPIMRPVFYDYPKDEVAWTVDNQYMFGSELLVAPIMYYKDRQRKVYLPIGNRWVDINTEKVYEGGQFVVIDAPLDSIPVLCKEDSYIKNLFL</sequence>
<comment type="similarity">
    <text evidence="1 2">Belongs to the glycosyl hydrolase 31 family.</text>
</comment>
<dbReference type="SUPFAM" id="SSF51011">
    <property type="entry name" value="Glycosyl hydrolase domain"/>
    <property type="match status" value="1"/>
</dbReference>
<evidence type="ECO:0000256" key="2">
    <source>
        <dbReference type="RuleBase" id="RU361185"/>
    </source>
</evidence>
<dbReference type="InterPro" id="IPR017853">
    <property type="entry name" value="GH"/>
</dbReference>
<keyword evidence="6" id="KW-1185">Reference proteome</keyword>
<dbReference type="GO" id="GO:0030246">
    <property type="term" value="F:carbohydrate binding"/>
    <property type="evidence" value="ECO:0007669"/>
    <property type="project" value="InterPro"/>
</dbReference>
<dbReference type="GO" id="GO:0004553">
    <property type="term" value="F:hydrolase activity, hydrolyzing O-glycosyl compounds"/>
    <property type="evidence" value="ECO:0007669"/>
    <property type="project" value="InterPro"/>
</dbReference>
<dbReference type="InterPro" id="IPR051816">
    <property type="entry name" value="Glycosyl_Hydrolase_31"/>
</dbReference>
<keyword evidence="2" id="KW-0326">Glycosidase</keyword>
<dbReference type="InterPro" id="IPR000322">
    <property type="entry name" value="Glyco_hydro_31_TIM"/>
</dbReference>
<evidence type="ECO:0000259" key="4">
    <source>
        <dbReference type="Pfam" id="PF21365"/>
    </source>
</evidence>
<dbReference type="PANTHER" id="PTHR43863">
    <property type="entry name" value="HYDROLASE, PUTATIVE (AFU_ORTHOLOGUE AFUA_1G03140)-RELATED"/>
    <property type="match status" value="1"/>
</dbReference>
<evidence type="ECO:0000313" key="5">
    <source>
        <dbReference type="EMBL" id="MDC4239301.1"/>
    </source>
</evidence>
<evidence type="ECO:0000259" key="3">
    <source>
        <dbReference type="Pfam" id="PF01055"/>
    </source>
</evidence>
<name>A0A9X4B196_9CLOT</name>
<dbReference type="SUPFAM" id="SSF74650">
    <property type="entry name" value="Galactose mutarotase-like"/>
    <property type="match status" value="1"/>
</dbReference>
<dbReference type="InterPro" id="IPR011013">
    <property type="entry name" value="Gal_mutarotase_sf_dom"/>
</dbReference>
<dbReference type="Gene3D" id="3.20.20.80">
    <property type="entry name" value="Glycosidases"/>
    <property type="match status" value="1"/>
</dbReference>
<dbReference type="RefSeq" id="WP_008681565.1">
    <property type="nucleotide sequence ID" value="NZ_CABKOG010000004.1"/>
</dbReference>
<dbReference type="Proteomes" id="UP001141183">
    <property type="component" value="Unassembled WGS sequence"/>
</dbReference>
<dbReference type="Gene3D" id="2.60.40.1180">
    <property type="entry name" value="Golgi alpha-mannosidase II"/>
    <property type="match status" value="1"/>
</dbReference>
<dbReference type="EMBL" id="JAMRYU010000003">
    <property type="protein sequence ID" value="MDC4239301.1"/>
    <property type="molecule type" value="Genomic_DNA"/>
</dbReference>
<accession>A0A9X4B196</accession>
<reference evidence="5" key="1">
    <citation type="submission" date="2022-05" db="EMBL/GenBank/DDBJ databases">
        <title>Draft genome sequence of Clostridium tertium strain CP3 isolated from Peru.</title>
        <authorList>
            <person name="Hurtado R."/>
            <person name="Lima L."/>
            <person name="Sousa T."/>
            <person name="Jaiswal A.K."/>
            <person name="Tiwari S."/>
            <person name="Maturrano L."/>
            <person name="Brenig B."/>
            <person name="Azevedo V."/>
        </authorList>
    </citation>
    <scope>NUCLEOTIDE SEQUENCE</scope>
    <source>
        <strain evidence="5">CP3</strain>
    </source>
</reference>
<keyword evidence="2 5" id="KW-0378">Hydrolase</keyword>
<dbReference type="InterPro" id="IPR048395">
    <property type="entry name" value="Glyco_hydro_31_C"/>
</dbReference>
<feature type="domain" description="Glycoside hydrolase family 31 TIM barrel" evidence="3">
    <location>
        <begin position="245"/>
        <end position="577"/>
    </location>
</feature>
<gene>
    <name evidence="5" type="ORF">NE398_03845</name>
</gene>
<proteinExistence type="inferred from homology"/>
<dbReference type="InterPro" id="IPR013780">
    <property type="entry name" value="Glyco_hydro_b"/>
</dbReference>
<feature type="domain" description="Glycosyl hydrolase family 31 C-terminal" evidence="4">
    <location>
        <begin position="588"/>
        <end position="673"/>
    </location>
</feature>
<dbReference type="Pfam" id="PF01055">
    <property type="entry name" value="Glyco_hydro_31_2nd"/>
    <property type="match status" value="1"/>
</dbReference>
<dbReference type="AlphaFoldDB" id="A0A9X4B196"/>
<dbReference type="PANTHER" id="PTHR43863:SF2">
    <property type="entry name" value="MALTASE-GLUCOAMYLASE"/>
    <property type="match status" value="1"/>
</dbReference>
<dbReference type="GO" id="GO:0005975">
    <property type="term" value="P:carbohydrate metabolic process"/>
    <property type="evidence" value="ECO:0007669"/>
    <property type="project" value="InterPro"/>
</dbReference>
<dbReference type="Gene3D" id="2.60.40.1760">
    <property type="entry name" value="glycosyl hydrolase (family 31)"/>
    <property type="match status" value="1"/>
</dbReference>
<evidence type="ECO:0000313" key="6">
    <source>
        <dbReference type="Proteomes" id="UP001141183"/>
    </source>
</evidence>
<evidence type="ECO:0000256" key="1">
    <source>
        <dbReference type="ARBA" id="ARBA00007806"/>
    </source>
</evidence>
<comment type="caution">
    <text evidence="5">The sequence shown here is derived from an EMBL/GenBank/DDBJ whole genome shotgun (WGS) entry which is preliminary data.</text>
</comment>